<dbReference type="Pfam" id="PF07585">
    <property type="entry name" value="BBP7"/>
    <property type="match status" value="1"/>
</dbReference>
<reference evidence="2 3" key="1">
    <citation type="submission" date="2019-08" db="EMBL/GenBank/DDBJ databases">
        <title>Deep-cultivation of Planctomycetes and their phenomic and genomic characterization uncovers novel biology.</title>
        <authorList>
            <person name="Wiegand S."/>
            <person name="Jogler M."/>
            <person name="Boedeker C."/>
            <person name="Pinto D."/>
            <person name="Vollmers J."/>
            <person name="Rivas-Marin E."/>
            <person name="Kohn T."/>
            <person name="Peeters S.H."/>
            <person name="Heuer A."/>
            <person name="Rast P."/>
            <person name="Oberbeckmann S."/>
            <person name="Bunk B."/>
            <person name="Jeske O."/>
            <person name="Meyerdierks A."/>
            <person name="Storesund J.E."/>
            <person name="Kallscheuer N."/>
            <person name="Luecker S."/>
            <person name="Lage O.M."/>
            <person name="Pohl T."/>
            <person name="Merkel B.J."/>
            <person name="Hornburger P."/>
            <person name="Mueller R.-W."/>
            <person name="Bruemmer F."/>
            <person name="Labrenz M."/>
            <person name="Spormann A.M."/>
            <person name="Op den Camp H."/>
            <person name="Overmann J."/>
            <person name="Amann R."/>
            <person name="Jetten M.S.M."/>
            <person name="Mascher T."/>
            <person name="Medema M.H."/>
            <person name="Devos D.P."/>
            <person name="Kaster A.-K."/>
            <person name="Ovreas L."/>
            <person name="Rohde M."/>
            <person name="Galperin M.Y."/>
            <person name="Jogler C."/>
        </authorList>
    </citation>
    <scope>NUCLEOTIDE SEQUENCE [LARGE SCALE GENOMIC DNA]</scope>
    <source>
        <strain evidence="2 3">Pr1d</strain>
    </source>
</reference>
<dbReference type="RefSeq" id="WP_148071792.1">
    <property type="nucleotide sequence ID" value="NZ_CP042913.1"/>
</dbReference>
<dbReference type="EMBL" id="CP042913">
    <property type="protein sequence ID" value="QEG32980.1"/>
    <property type="molecule type" value="Genomic_DNA"/>
</dbReference>
<keyword evidence="3" id="KW-1185">Reference proteome</keyword>
<proteinExistence type="predicted"/>
<gene>
    <name evidence="2" type="ORF">Pr1d_02410</name>
</gene>
<accession>A0A5B9Q5H1</accession>
<feature type="chain" id="PRO_5023049971" evidence="1">
    <location>
        <begin position="26"/>
        <end position="535"/>
    </location>
</feature>
<sequence length="535" mass="58517" precursor="true">MTAPKIFNWVATSLLITMSSVVSQAQPLHHELVLEGPNPTPLLMDNPNHDLQFFAPVDFDFECRPIRQQCGYFFSFEKSFWAATGERVTVGDPNEVVFSELIFGGNLSPFSIGTPPPQYIINNSIQDAPPNGRDFGHGDRYEFGYTQGGNGWMIGVMDGPEIAGRQIFGFNSLTIPNQLPLIENLHDPNFDFPNFVFGSNIFGEPGSGSFDIATSRNGFGSVHVNFRTPDGFLTGFVDYAINGPNNELGPTVAGPGRAVQAVVVGTGIDGNPEVLLVDLTSGADGLPDNLNGNIVGGFFFVVNADDEVIGTGVDYEDLHTFNVAFERFEVRNLTETDGIELMKTVTLDNRHLPVKRQGEFVELGVGVRYLRLNDVFYFNGSGGILGRTYATTGAENQIVGPQVRGRWSKQRGRWNFGLDGRFMFGYNVQDQTQIGAIGEDLSPGAVNSPIYAQPHAVSYARQQQNFSPVAEIRADCSYQITSSIAAKLGYTGIFVENITRASQTVDWYIPDLGILKGGNNEIYVNGVDFGFEAVY</sequence>
<name>A0A5B9Q5H1_9BACT</name>
<dbReference type="OrthoDB" id="256641at2"/>
<keyword evidence="1" id="KW-0732">Signal</keyword>
<dbReference type="InterPro" id="IPR011446">
    <property type="entry name" value="BBP7"/>
</dbReference>
<protein>
    <submittedName>
        <fullName evidence="2">Uncharacterized protein</fullName>
    </submittedName>
</protein>
<organism evidence="2 3">
    <name type="scientific">Bythopirellula goksoeyrii</name>
    <dbReference type="NCBI Taxonomy" id="1400387"/>
    <lineage>
        <taxon>Bacteria</taxon>
        <taxon>Pseudomonadati</taxon>
        <taxon>Planctomycetota</taxon>
        <taxon>Planctomycetia</taxon>
        <taxon>Pirellulales</taxon>
        <taxon>Lacipirellulaceae</taxon>
        <taxon>Bythopirellula</taxon>
    </lineage>
</organism>
<feature type="signal peptide" evidence="1">
    <location>
        <begin position="1"/>
        <end position="25"/>
    </location>
</feature>
<dbReference type="AlphaFoldDB" id="A0A5B9Q5H1"/>
<evidence type="ECO:0000313" key="3">
    <source>
        <dbReference type="Proteomes" id="UP000323917"/>
    </source>
</evidence>
<dbReference type="Proteomes" id="UP000323917">
    <property type="component" value="Chromosome"/>
</dbReference>
<evidence type="ECO:0000313" key="2">
    <source>
        <dbReference type="EMBL" id="QEG32980.1"/>
    </source>
</evidence>
<dbReference type="KEGG" id="bgok:Pr1d_02410"/>
<evidence type="ECO:0000256" key="1">
    <source>
        <dbReference type="SAM" id="SignalP"/>
    </source>
</evidence>